<dbReference type="Gene3D" id="3.90.70.10">
    <property type="entry name" value="Cysteine proteinases"/>
    <property type="match status" value="1"/>
</dbReference>
<gene>
    <name evidence="2" type="ORF">BDV98DRAFT_600036</name>
</gene>
<evidence type="ECO:0000313" key="3">
    <source>
        <dbReference type="Proteomes" id="UP000305067"/>
    </source>
</evidence>
<dbReference type="Pfam" id="PF13423">
    <property type="entry name" value="UCH_1"/>
    <property type="match status" value="1"/>
</dbReference>
<dbReference type="GO" id="GO:0004535">
    <property type="term" value="F:poly(A)-specific ribonuclease activity"/>
    <property type="evidence" value="ECO:0007669"/>
    <property type="project" value="TreeGrafter"/>
</dbReference>
<evidence type="ECO:0000259" key="1">
    <source>
        <dbReference type="Pfam" id="PF13423"/>
    </source>
</evidence>
<accession>A0A5C3R4M6</accession>
<dbReference type="EMBL" id="ML178814">
    <property type="protein sequence ID" value="TFL07779.1"/>
    <property type="molecule type" value="Genomic_DNA"/>
</dbReference>
<organism evidence="2 3">
    <name type="scientific">Pterulicium gracile</name>
    <dbReference type="NCBI Taxonomy" id="1884261"/>
    <lineage>
        <taxon>Eukaryota</taxon>
        <taxon>Fungi</taxon>
        <taxon>Dikarya</taxon>
        <taxon>Basidiomycota</taxon>
        <taxon>Agaricomycotina</taxon>
        <taxon>Agaricomycetes</taxon>
        <taxon>Agaricomycetidae</taxon>
        <taxon>Agaricales</taxon>
        <taxon>Pleurotineae</taxon>
        <taxon>Pterulaceae</taxon>
        <taxon>Pterulicium</taxon>
    </lineage>
</organism>
<sequence>MVAAFHRFLINQLAERANTLPPPSIRVGRLTSFAQPTLPSPLSQLIRSTWTETKSCTSCKFFQEQVKDSHVFNLSYLGVREKEGRDFESVVKSSLFKHITHKALCQGCRHKTNYVTHRTIASNVSCHSEEHLKLWMNTGKLRFLPAENIQIRGNGVGADEAVVVEYTPEGEL</sequence>
<evidence type="ECO:0000313" key="2">
    <source>
        <dbReference type="EMBL" id="TFL07779.1"/>
    </source>
</evidence>
<dbReference type="PANTHER" id="PTHR15728:SF0">
    <property type="entry name" value="PAN2-PAN3 DEADENYLATION COMPLEX CATALYTIC SUBUNIT PAN2"/>
    <property type="match status" value="1"/>
</dbReference>
<reference evidence="2 3" key="1">
    <citation type="journal article" date="2019" name="Nat. Ecol. Evol.">
        <title>Megaphylogeny resolves global patterns of mushroom evolution.</title>
        <authorList>
            <person name="Varga T."/>
            <person name="Krizsan K."/>
            <person name="Foldi C."/>
            <person name="Dima B."/>
            <person name="Sanchez-Garcia M."/>
            <person name="Sanchez-Ramirez S."/>
            <person name="Szollosi G.J."/>
            <person name="Szarkandi J.G."/>
            <person name="Papp V."/>
            <person name="Albert L."/>
            <person name="Andreopoulos W."/>
            <person name="Angelini C."/>
            <person name="Antonin V."/>
            <person name="Barry K.W."/>
            <person name="Bougher N.L."/>
            <person name="Buchanan P."/>
            <person name="Buyck B."/>
            <person name="Bense V."/>
            <person name="Catcheside P."/>
            <person name="Chovatia M."/>
            <person name="Cooper J."/>
            <person name="Damon W."/>
            <person name="Desjardin D."/>
            <person name="Finy P."/>
            <person name="Geml J."/>
            <person name="Haridas S."/>
            <person name="Hughes K."/>
            <person name="Justo A."/>
            <person name="Karasinski D."/>
            <person name="Kautmanova I."/>
            <person name="Kiss B."/>
            <person name="Kocsube S."/>
            <person name="Kotiranta H."/>
            <person name="LaButti K.M."/>
            <person name="Lechner B.E."/>
            <person name="Liimatainen K."/>
            <person name="Lipzen A."/>
            <person name="Lukacs Z."/>
            <person name="Mihaltcheva S."/>
            <person name="Morgado L.N."/>
            <person name="Niskanen T."/>
            <person name="Noordeloos M.E."/>
            <person name="Ohm R.A."/>
            <person name="Ortiz-Santana B."/>
            <person name="Ovrebo C."/>
            <person name="Racz N."/>
            <person name="Riley R."/>
            <person name="Savchenko A."/>
            <person name="Shiryaev A."/>
            <person name="Soop K."/>
            <person name="Spirin V."/>
            <person name="Szebenyi C."/>
            <person name="Tomsovsky M."/>
            <person name="Tulloss R.E."/>
            <person name="Uehling J."/>
            <person name="Grigoriev I.V."/>
            <person name="Vagvolgyi C."/>
            <person name="Papp T."/>
            <person name="Martin F.M."/>
            <person name="Miettinen O."/>
            <person name="Hibbett D.S."/>
            <person name="Nagy L.G."/>
        </authorList>
    </citation>
    <scope>NUCLEOTIDE SEQUENCE [LARGE SCALE GENOMIC DNA]</scope>
    <source>
        <strain evidence="2 3">CBS 309.79</strain>
    </source>
</reference>
<name>A0A5C3R4M6_9AGAR</name>
<keyword evidence="3" id="KW-1185">Reference proteome</keyword>
<dbReference type="PANTHER" id="PTHR15728">
    <property type="entry name" value="DEADENYLATION COMPLEX CATALYTIC SUBUNIT PAN2"/>
    <property type="match status" value="1"/>
</dbReference>
<dbReference type="STRING" id="1884261.A0A5C3R4M6"/>
<dbReference type="InterPro" id="IPR050785">
    <property type="entry name" value="PAN2-PAN3_catalytic_subunit"/>
</dbReference>
<dbReference type="GO" id="GO:0031251">
    <property type="term" value="C:PAN complex"/>
    <property type="evidence" value="ECO:0007669"/>
    <property type="project" value="TreeGrafter"/>
</dbReference>
<feature type="domain" description="PAN2 UCH" evidence="1">
    <location>
        <begin position="1"/>
        <end position="155"/>
    </location>
</feature>
<dbReference type="OrthoDB" id="16516at2759"/>
<dbReference type="InterPro" id="IPR028881">
    <property type="entry name" value="PAN2_UCH_dom"/>
</dbReference>
<protein>
    <recommendedName>
        <fullName evidence="1">PAN2 UCH domain-containing protein</fullName>
    </recommendedName>
</protein>
<dbReference type="GO" id="GO:0000932">
    <property type="term" value="C:P-body"/>
    <property type="evidence" value="ECO:0007669"/>
    <property type="project" value="TreeGrafter"/>
</dbReference>
<dbReference type="GO" id="GO:0000289">
    <property type="term" value="P:nuclear-transcribed mRNA poly(A) tail shortening"/>
    <property type="evidence" value="ECO:0007669"/>
    <property type="project" value="TreeGrafter"/>
</dbReference>
<proteinExistence type="predicted"/>
<dbReference type="Proteomes" id="UP000305067">
    <property type="component" value="Unassembled WGS sequence"/>
</dbReference>
<dbReference type="AlphaFoldDB" id="A0A5C3R4M6"/>